<evidence type="ECO:0000259" key="13">
    <source>
        <dbReference type="Pfam" id="PF02687"/>
    </source>
</evidence>
<comment type="subcellular location">
    <subcellularLocation>
        <location evidence="1">Cell inner membrane</location>
        <topology evidence="1">Multi-pass membrane protein</topology>
    </subcellularLocation>
</comment>
<feature type="transmembrane region" description="Helical" evidence="12">
    <location>
        <begin position="218"/>
        <end position="244"/>
    </location>
</feature>
<evidence type="ECO:0000256" key="1">
    <source>
        <dbReference type="ARBA" id="ARBA00004429"/>
    </source>
</evidence>
<reference evidence="15" key="1">
    <citation type="submission" date="2019-03" db="EMBL/GenBank/DDBJ databases">
        <authorList>
            <person name="Hao L."/>
        </authorList>
    </citation>
    <scope>NUCLEOTIDE SEQUENCE</scope>
</reference>
<feature type="transmembrane region" description="Helical" evidence="12">
    <location>
        <begin position="172"/>
        <end position="197"/>
    </location>
</feature>
<dbReference type="GO" id="GO:0051301">
    <property type="term" value="P:cell division"/>
    <property type="evidence" value="ECO:0007669"/>
    <property type="project" value="UniProtKB-KW"/>
</dbReference>
<dbReference type="GO" id="GO:0005886">
    <property type="term" value="C:plasma membrane"/>
    <property type="evidence" value="ECO:0007669"/>
    <property type="project" value="UniProtKB-SubCell"/>
</dbReference>
<accession>A0A485M4R8</accession>
<dbReference type="AlphaFoldDB" id="A0A485M4R8"/>
<keyword evidence="9 12" id="KW-1133">Transmembrane helix</keyword>
<evidence type="ECO:0000313" key="15">
    <source>
        <dbReference type="EMBL" id="VFU18281.1"/>
    </source>
</evidence>
<keyword evidence="10 12" id="KW-0472">Membrane</keyword>
<evidence type="ECO:0000256" key="7">
    <source>
        <dbReference type="ARBA" id="ARBA00022618"/>
    </source>
</evidence>
<dbReference type="InterPro" id="IPR003838">
    <property type="entry name" value="ABC3_permease_C"/>
</dbReference>
<name>A0A485M4R8_9ZZZZ</name>
<evidence type="ECO:0000256" key="8">
    <source>
        <dbReference type="ARBA" id="ARBA00022692"/>
    </source>
</evidence>
<dbReference type="Pfam" id="PF02687">
    <property type="entry name" value="FtsX"/>
    <property type="match status" value="1"/>
</dbReference>
<evidence type="ECO:0000256" key="6">
    <source>
        <dbReference type="ARBA" id="ARBA00022519"/>
    </source>
</evidence>
<keyword evidence="6" id="KW-0997">Cell inner membrane</keyword>
<dbReference type="Gene3D" id="3.30.70.3040">
    <property type="match status" value="1"/>
</dbReference>
<dbReference type="NCBIfam" id="TIGR00439">
    <property type="entry name" value="FtsX_Gneg"/>
    <property type="match status" value="1"/>
</dbReference>
<dbReference type="PANTHER" id="PTHR47755:SF1">
    <property type="entry name" value="CELL DIVISION PROTEIN FTSX"/>
    <property type="match status" value="1"/>
</dbReference>
<keyword evidence="7 15" id="KW-0132">Cell division</keyword>
<evidence type="ECO:0000256" key="10">
    <source>
        <dbReference type="ARBA" id="ARBA00023136"/>
    </source>
</evidence>
<evidence type="ECO:0000256" key="4">
    <source>
        <dbReference type="ARBA" id="ARBA00021907"/>
    </source>
</evidence>
<keyword evidence="8 12" id="KW-0812">Transmembrane</keyword>
<evidence type="ECO:0000256" key="11">
    <source>
        <dbReference type="ARBA" id="ARBA00023306"/>
    </source>
</evidence>
<feature type="domain" description="ABC3 transporter permease C-terminal" evidence="13">
    <location>
        <begin position="175"/>
        <end position="293"/>
    </location>
</feature>
<dbReference type="InterPro" id="IPR047590">
    <property type="entry name" value="FtsX_proteobact-type"/>
</dbReference>
<keyword evidence="5" id="KW-1003">Cell membrane</keyword>
<sequence length="295" mass="32679">MRLNTFIYYFREAFHSILRNSWLSVASIGVVAVSLLILGSSLLLVLNANNIADNLESSVEISVFLKDETTPEEVEELEDTLGALPGVAELKFVSKQEALEEMQDNFGEQRDVLAGLEEKNPLPDTFRVKTQTVEQVVPLAREMAAYPQVDQVRYGQGVVEKLLELSRWVRTAGLVTMVLLAIAAIFLIATTIRLSVFARRKEIGIMKFLGATNWFVRFPFLLEGMFLGLAGALLAVGAVYYGYLSLIRSIQISLPFMQLVTDRSLLMPMLEGLLVLGLAFGAVGSLISLRKFLNA</sequence>
<evidence type="ECO:0000256" key="3">
    <source>
        <dbReference type="ARBA" id="ARBA00011160"/>
    </source>
</evidence>
<dbReference type="NCBIfam" id="NF038347">
    <property type="entry name" value="FtsX_Gpos"/>
    <property type="match status" value="1"/>
</dbReference>
<dbReference type="EMBL" id="CAADRN010000338">
    <property type="protein sequence ID" value="VFU18281.1"/>
    <property type="molecule type" value="Genomic_DNA"/>
</dbReference>
<dbReference type="InterPro" id="IPR040690">
    <property type="entry name" value="FtsX_ECD"/>
</dbReference>
<evidence type="ECO:0000259" key="14">
    <source>
        <dbReference type="Pfam" id="PF18075"/>
    </source>
</evidence>
<dbReference type="Pfam" id="PF18075">
    <property type="entry name" value="FtsX_ECD"/>
    <property type="match status" value="1"/>
</dbReference>
<feature type="domain" description="FtsX extracellular" evidence="14">
    <location>
        <begin position="59"/>
        <end position="152"/>
    </location>
</feature>
<dbReference type="InterPro" id="IPR058204">
    <property type="entry name" value="FtsX_firmicutes-type"/>
</dbReference>
<dbReference type="InterPro" id="IPR004513">
    <property type="entry name" value="FtsX"/>
</dbReference>
<comment type="similarity">
    <text evidence="2">Belongs to the ABC-4 integral membrane protein family. FtsX subfamily.</text>
</comment>
<evidence type="ECO:0000256" key="9">
    <source>
        <dbReference type="ARBA" id="ARBA00022989"/>
    </source>
</evidence>
<feature type="transmembrane region" description="Helical" evidence="12">
    <location>
        <begin position="21"/>
        <end position="46"/>
    </location>
</feature>
<protein>
    <recommendedName>
        <fullName evidence="4">Cell division protein FtsX</fullName>
    </recommendedName>
</protein>
<proteinExistence type="inferred from homology"/>
<dbReference type="PIRSF" id="PIRSF003097">
    <property type="entry name" value="FtsX"/>
    <property type="match status" value="1"/>
</dbReference>
<keyword evidence="11" id="KW-0131">Cell cycle</keyword>
<gene>
    <name evidence="15" type="primary">ftsX</name>
    <name evidence="15" type="ORF">SCFA_4020002</name>
</gene>
<evidence type="ECO:0000256" key="2">
    <source>
        <dbReference type="ARBA" id="ARBA00007379"/>
    </source>
</evidence>
<evidence type="ECO:0000256" key="12">
    <source>
        <dbReference type="SAM" id="Phobius"/>
    </source>
</evidence>
<organism evidence="15">
    <name type="scientific">anaerobic digester metagenome</name>
    <dbReference type="NCBI Taxonomy" id="1263854"/>
    <lineage>
        <taxon>unclassified sequences</taxon>
        <taxon>metagenomes</taxon>
        <taxon>ecological metagenomes</taxon>
    </lineage>
</organism>
<comment type="subunit">
    <text evidence="3">Forms a membrane-associated complex with FtsE.</text>
</comment>
<dbReference type="PANTHER" id="PTHR47755">
    <property type="entry name" value="CELL DIVISION PROTEIN FTSX"/>
    <property type="match status" value="1"/>
</dbReference>
<feature type="transmembrane region" description="Helical" evidence="12">
    <location>
        <begin position="264"/>
        <end position="289"/>
    </location>
</feature>
<evidence type="ECO:0000256" key="5">
    <source>
        <dbReference type="ARBA" id="ARBA00022475"/>
    </source>
</evidence>